<proteinExistence type="predicted"/>
<feature type="compositionally biased region" description="Polar residues" evidence="1">
    <location>
        <begin position="71"/>
        <end position="89"/>
    </location>
</feature>
<feature type="region of interest" description="Disordered" evidence="1">
    <location>
        <begin position="36"/>
        <end position="120"/>
    </location>
</feature>
<evidence type="ECO:0000256" key="1">
    <source>
        <dbReference type="SAM" id="MobiDB-lite"/>
    </source>
</evidence>
<feature type="compositionally biased region" description="Basic and acidic residues" evidence="1">
    <location>
        <begin position="43"/>
        <end position="60"/>
    </location>
</feature>
<dbReference type="Proteomes" id="UP000765509">
    <property type="component" value="Unassembled WGS sequence"/>
</dbReference>
<feature type="compositionally biased region" description="Basic and acidic residues" evidence="1">
    <location>
        <begin position="90"/>
        <end position="104"/>
    </location>
</feature>
<accession>A0A9Q3GY91</accession>
<keyword evidence="3" id="KW-1185">Reference proteome</keyword>
<evidence type="ECO:0000313" key="2">
    <source>
        <dbReference type="EMBL" id="MBW0484346.1"/>
    </source>
</evidence>
<reference evidence="2" key="1">
    <citation type="submission" date="2021-03" db="EMBL/GenBank/DDBJ databases">
        <title>Draft genome sequence of rust myrtle Austropuccinia psidii MF-1, a brazilian biotype.</title>
        <authorList>
            <person name="Quecine M.C."/>
            <person name="Pachon D.M.R."/>
            <person name="Bonatelli M.L."/>
            <person name="Correr F.H."/>
            <person name="Franceschini L.M."/>
            <person name="Leite T.F."/>
            <person name="Margarido G.R.A."/>
            <person name="Almeida C.A."/>
            <person name="Ferrarezi J.A."/>
            <person name="Labate C.A."/>
        </authorList>
    </citation>
    <scope>NUCLEOTIDE SEQUENCE</scope>
    <source>
        <strain evidence="2">MF-1</strain>
    </source>
</reference>
<name>A0A9Q3GY91_9BASI</name>
<gene>
    <name evidence="2" type="ORF">O181_024061</name>
</gene>
<dbReference type="AlphaFoldDB" id="A0A9Q3GY91"/>
<organism evidence="2 3">
    <name type="scientific">Austropuccinia psidii MF-1</name>
    <dbReference type="NCBI Taxonomy" id="1389203"/>
    <lineage>
        <taxon>Eukaryota</taxon>
        <taxon>Fungi</taxon>
        <taxon>Dikarya</taxon>
        <taxon>Basidiomycota</taxon>
        <taxon>Pucciniomycotina</taxon>
        <taxon>Pucciniomycetes</taxon>
        <taxon>Pucciniales</taxon>
        <taxon>Sphaerophragmiaceae</taxon>
        <taxon>Austropuccinia</taxon>
    </lineage>
</organism>
<evidence type="ECO:0000313" key="3">
    <source>
        <dbReference type="Proteomes" id="UP000765509"/>
    </source>
</evidence>
<protein>
    <submittedName>
        <fullName evidence="2">Uncharacterized protein</fullName>
    </submittedName>
</protein>
<comment type="caution">
    <text evidence="2">The sequence shown here is derived from an EMBL/GenBank/DDBJ whole genome shotgun (WGS) entry which is preliminary data.</text>
</comment>
<sequence length="183" mass="20682">MTLAGGYELLLTLQDLSGSGKDHRALRRIESIVLQRQGQKPKGLVEEPKSFIHRPEERVGNDPSFGEGQPSGVNQLQATSRSGQRQAQRISEKAERSQEKERQGQRQRQLAQTLPTRVQDPQIGAFSHGKCIQYGQTFYGIHSQRKGKDEQDLPTKIRNEIKHIKSSIDVQLGEFDNKLNKLT</sequence>
<dbReference type="EMBL" id="AVOT02007639">
    <property type="protein sequence ID" value="MBW0484346.1"/>
    <property type="molecule type" value="Genomic_DNA"/>
</dbReference>